<accession>A0A7L4ZRI9</accession>
<gene>
    <name evidence="1" type="ORF">IMCC3317_47430</name>
</gene>
<organism evidence="1 2">
    <name type="scientific">Kordia antarctica</name>
    <dbReference type="NCBI Taxonomy" id="1218801"/>
    <lineage>
        <taxon>Bacteria</taxon>
        <taxon>Pseudomonadati</taxon>
        <taxon>Bacteroidota</taxon>
        <taxon>Flavobacteriia</taxon>
        <taxon>Flavobacteriales</taxon>
        <taxon>Flavobacteriaceae</taxon>
        <taxon>Kordia</taxon>
    </lineage>
</organism>
<dbReference type="RefSeq" id="WP_160131812.1">
    <property type="nucleotide sequence ID" value="NZ_CP019288.1"/>
</dbReference>
<keyword evidence="2" id="KW-1185">Reference proteome</keyword>
<dbReference type="EMBL" id="CP019288">
    <property type="protein sequence ID" value="QHI39333.1"/>
    <property type="molecule type" value="Genomic_DNA"/>
</dbReference>
<evidence type="ECO:0008006" key="3">
    <source>
        <dbReference type="Google" id="ProtNLM"/>
    </source>
</evidence>
<name>A0A7L4ZRI9_9FLAO</name>
<reference evidence="1 2" key="1">
    <citation type="journal article" date="2013" name="Int. J. Syst. Evol. Microbiol.">
        <title>Kordia antarctica sp. nov., isolated from Antarctic seawater.</title>
        <authorList>
            <person name="Baek K."/>
            <person name="Choi A."/>
            <person name="Kang I."/>
            <person name="Lee K."/>
            <person name="Cho J.C."/>
        </authorList>
    </citation>
    <scope>NUCLEOTIDE SEQUENCE [LARGE SCALE GENOMIC DNA]</scope>
    <source>
        <strain evidence="1 2">IMCC3317</strain>
    </source>
</reference>
<dbReference type="AlphaFoldDB" id="A0A7L4ZRI9"/>
<protein>
    <recommendedName>
        <fullName evidence="3">Lipocalin-like domain-containing protein</fullName>
    </recommendedName>
</protein>
<sequence length="124" mass="14211">MKHIKVLILVVTIFSFLSCEQTANSIVGKWEIYKVENSGEIDDEVTGRWMEFSADGVLKGGNSSETTNRTGKWTYDKETKSLWFGSEKEIEGEGTYIINWTDENTIDFTVGEARKVYLKRILEE</sequence>
<evidence type="ECO:0000313" key="2">
    <source>
        <dbReference type="Proteomes" id="UP000464657"/>
    </source>
</evidence>
<evidence type="ECO:0000313" key="1">
    <source>
        <dbReference type="EMBL" id="QHI39333.1"/>
    </source>
</evidence>
<proteinExistence type="predicted"/>
<dbReference type="Proteomes" id="UP000464657">
    <property type="component" value="Chromosome"/>
</dbReference>
<dbReference type="KEGG" id="kan:IMCC3317_47430"/>
<dbReference type="OrthoDB" id="1443353at2"/>
<dbReference type="PROSITE" id="PS51257">
    <property type="entry name" value="PROKAR_LIPOPROTEIN"/>
    <property type="match status" value="1"/>
</dbReference>